<evidence type="ECO:0000256" key="7">
    <source>
        <dbReference type="PROSITE-ProRule" id="PRU00182"/>
    </source>
</evidence>
<dbReference type="Pfam" id="PF00849">
    <property type="entry name" value="PseudoU_synth_2"/>
    <property type="match status" value="1"/>
</dbReference>
<dbReference type="EC" id="5.4.99.-" evidence="8"/>
<sequence>MKSRSSDAGASGPRELVVGERADGQRLDNFLLRELKGVPRSLLYRLIRKGAIRVDGRRVSARQRLATGSKVRVPDLERPQETGTPDVPPKVLERLRGAILFEDDDYLVLDKPSGLAVHGGSGLPFGIIEAMRVLRPDASLELGHRLDRETSGCLVLAKGREPLQALHEALRDGRVDKRYLALLVGRWKDDQPIHCDAPLGADRGDDGRRRMSAAGDTGGRQRAANSVFMPLEAHGAFQLAEVRIGTGRTHQIRVHGREIGHPVAGDHEYGLPDANRRLRQLGLERLFLHAQALRFEDGRGEERIFSAPMPDELQQVLENLDTADTTT</sequence>
<feature type="domain" description="RNA-binding S4" evidence="10">
    <location>
        <begin position="25"/>
        <end position="84"/>
    </location>
</feature>
<dbReference type="SUPFAM" id="SSF55120">
    <property type="entry name" value="Pseudouridine synthase"/>
    <property type="match status" value="1"/>
</dbReference>
<comment type="catalytic activity">
    <reaction evidence="1">
        <text>uridine(955/2504/2580) in 23S rRNA = pseudouridine(955/2504/2580) in 23S rRNA</text>
        <dbReference type="Rhea" id="RHEA:42528"/>
        <dbReference type="Rhea" id="RHEA-COMP:10099"/>
        <dbReference type="Rhea" id="RHEA-COMP:10100"/>
        <dbReference type="ChEBI" id="CHEBI:65314"/>
        <dbReference type="ChEBI" id="CHEBI:65315"/>
        <dbReference type="EC" id="5.4.99.24"/>
    </reaction>
</comment>
<accession>A0A1V3A226</accession>
<dbReference type="AlphaFoldDB" id="A0A1V3A226"/>
<dbReference type="Pfam" id="PF01479">
    <property type="entry name" value="S4"/>
    <property type="match status" value="1"/>
</dbReference>
<evidence type="ECO:0000256" key="4">
    <source>
        <dbReference type="ARBA" id="ARBA00022552"/>
    </source>
</evidence>
<comment type="function">
    <text evidence="2">Responsible for synthesis of pseudouridine from uracil at positions 955, 2504 and 2580 in 23S ribosomal RNA.</text>
</comment>
<dbReference type="GO" id="GO:0120159">
    <property type="term" value="F:rRNA pseudouridine synthase activity"/>
    <property type="evidence" value="ECO:0007669"/>
    <property type="project" value="UniProtKB-ARBA"/>
</dbReference>
<dbReference type="RefSeq" id="WP_018945960.1">
    <property type="nucleotide sequence ID" value="NZ_MUZR01000003.1"/>
</dbReference>
<dbReference type="OrthoDB" id="9807829at2"/>
<evidence type="ECO:0000313" key="11">
    <source>
        <dbReference type="EMBL" id="OOC11372.1"/>
    </source>
</evidence>
<keyword evidence="7" id="KW-0694">RNA-binding</keyword>
<feature type="active site" evidence="6">
    <location>
        <position position="147"/>
    </location>
</feature>
<keyword evidence="12" id="KW-1185">Reference proteome</keyword>
<dbReference type="NCBIfam" id="TIGR00005">
    <property type="entry name" value="rluA_subfam"/>
    <property type="match status" value="1"/>
</dbReference>
<dbReference type="PANTHER" id="PTHR21600">
    <property type="entry name" value="MITOCHONDRIAL RNA PSEUDOURIDINE SYNTHASE"/>
    <property type="match status" value="1"/>
</dbReference>
<reference evidence="11 12" key="1">
    <citation type="submission" date="2017-02" db="EMBL/GenBank/DDBJ databases">
        <title>Genomic diversity within the haloalkaliphilic genus Thioalkalivibrio.</title>
        <authorList>
            <person name="Ahn A.-C."/>
            <person name="Meier-Kolthoff J."/>
            <person name="Overmars L."/>
            <person name="Richter M."/>
            <person name="Woyke T."/>
            <person name="Sorokin D.Y."/>
            <person name="Muyzer G."/>
        </authorList>
    </citation>
    <scope>NUCLEOTIDE SEQUENCE [LARGE SCALE GENOMIC DNA]</scope>
    <source>
        <strain evidence="11 12">HL17</strain>
    </source>
</reference>
<dbReference type="SMART" id="SM00363">
    <property type="entry name" value="S4"/>
    <property type="match status" value="1"/>
</dbReference>
<feature type="region of interest" description="Disordered" evidence="9">
    <location>
        <begin position="198"/>
        <end position="221"/>
    </location>
</feature>
<dbReference type="STRING" id="252474.B1A74_00965"/>
<dbReference type="InterPro" id="IPR006145">
    <property type="entry name" value="PsdUridine_synth_RsuA/RluA"/>
</dbReference>
<comment type="similarity">
    <text evidence="3 8">Belongs to the pseudouridine synthase RluA family.</text>
</comment>
<evidence type="ECO:0000256" key="5">
    <source>
        <dbReference type="ARBA" id="ARBA00023235"/>
    </source>
</evidence>
<evidence type="ECO:0000256" key="9">
    <source>
        <dbReference type="SAM" id="MobiDB-lite"/>
    </source>
</evidence>
<evidence type="ECO:0000256" key="6">
    <source>
        <dbReference type="PIRSR" id="PIRSR606225-1"/>
    </source>
</evidence>
<dbReference type="InterPro" id="IPR006225">
    <property type="entry name" value="PsdUridine_synth_RluC/D"/>
</dbReference>
<organism evidence="11 12">
    <name type="scientific">Thioalkalivibrio halophilus</name>
    <dbReference type="NCBI Taxonomy" id="252474"/>
    <lineage>
        <taxon>Bacteria</taxon>
        <taxon>Pseudomonadati</taxon>
        <taxon>Pseudomonadota</taxon>
        <taxon>Gammaproteobacteria</taxon>
        <taxon>Chromatiales</taxon>
        <taxon>Ectothiorhodospiraceae</taxon>
        <taxon>Thioalkalivibrio</taxon>
    </lineage>
</organism>
<dbReference type="InterPro" id="IPR002942">
    <property type="entry name" value="S4_RNA-bd"/>
</dbReference>
<dbReference type="GO" id="GO:0000455">
    <property type="term" value="P:enzyme-directed rRNA pseudouridine synthesis"/>
    <property type="evidence" value="ECO:0007669"/>
    <property type="project" value="TreeGrafter"/>
</dbReference>
<evidence type="ECO:0000256" key="3">
    <source>
        <dbReference type="ARBA" id="ARBA00010876"/>
    </source>
</evidence>
<dbReference type="InterPro" id="IPR020103">
    <property type="entry name" value="PsdUridine_synth_cat_dom_sf"/>
</dbReference>
<dbReference type="GO" id="GO:0003723">
    <property type="term" value="F:RNA binding"/>
    <property type="evidence" value="ECO:0007669"/>
    <property type="project" value="UniProtKB-KW"/>
</dbReference>
<evidence type="ECO:0000256" key="1">
    <source>
        <dbReference type="ARBA" id="ARBA00000381"/>
    </source>
</evidence>
<comment type="catalytic activity">
    <reaction evidence="8">
        <text>a uridine in RNA = a pseudouridine in RNA</text>
        <dbReference type="Rhea" id="RHEA:48348"/>
        <dbReference type="Rhea" id="RHEA-COMP:12068"/>
        <dbReference type="Rhea" id="RHEA-COMP:12069"/>
        <dbReference type="ChEBI" id="CHEBI:65314"/>
        <dbReference type="ChEBI" id="CHEBI:65315"/>
    </reaction>
</comment>
<dbReference type="Gene3D" id="3.30.2350.10">
    <property type="entry name" value="Pseudouridine synthase"/>
    <property type="match status" value="1"/>
</dbReference>
<dbReference type="SUPFAM" id="SSF55174">
    <property type="entry name" value="Alpha-L RNA-binding motif"/>
    <property type="match status" value="1"/>
</dbReference>
<dbReference type="CDD" id="cd00165">
    <property type="entry name" value="S4"/>
    <property type="match status" value="1"/>
</dbReference>
<keyword evidence="5 8" id="KW-0413">Isomerase</keyword>
<evidence type="ECO:0000259" key="10">
    <source>
        <dbReference type="SMART" id="SM00363"/>
    </source>
</evidence>
<evidence type="ECO:0000256" key="2">
    <source>
        <dbReference type="ARBA" id="ARBA00002876"/>
    </source>
</evidence>
<dbReference type="Gene3D" id="3.10.290.10">
    <property type="entry name" value="RNA-binding S4 domain"/>
    <property type="match status" value="1"/>
</dbReference>
<gene>
    <name evidence="11" type="ORF">B1A74_00965</name>
</gene>
<evidence type="ECO:0000313" key="12">
    <source>
        <dbReference type="Proteomes" id="UP000189177"/>
    </source>
</evidence>
<proteinExistence type="inferred from homology"/>
<evidence type="ECO:0000256" key="8">
    <source>
        <dbReference type="RuleBase" id="RU362028"/>
    </source>
</evidence>
<protein>
    <recommendedName>
        <fullName evidence="8">Pseudouridine synthase</fullName>
        <ecNumber evidence="8">5.4.99.-</ecNumber>
    </recommendedName>
</protein>
<name>A0A1V3A226_9GAMM</name>
<dbReference type="InterPro" id="IPR036986">
    <property type="entry name" value="S4_RNA-bd_sf"/>
</dbReference>
<dbReference type="CDD" id="cd02869">
    <property type="entry name" value="PseudoU_synth_RluA_like"/>
    <property type="match status" value="1"/>
</dbReference>
<comment type="caution">
    <text evidence="11">The sequence shown here is derived from an EMBL/GenBank/DDBJ whole genome shotgun (WGS) entry which is preliminary data.</text>
</comment>
<dbReference type="InterPro" id="IPR050188">
    <property type="entry name" value="RluA_PseudoU_synthase"/>
</dbReference>
<dbReference type="EMBL" id="MUZR01000003">
    <property type="protein sequence ID" value="OOC11372.1"/>
    <property type="molecule type" value="Genomic_DNA"/>
</dbReference>
<dbReference type="Proteomes" id="UP000189177">
    <property type="component" value="Unassembled WGS sequence"/>
</dbReference>
<keyword evidence="4" id="KW-0698">rRNA processing</keyword>
<dbReference type="PROSITE" id="PS50889">
    <property type="entry name" value="S4"/>
    <property type="match status" value="1"/>
</dbReference>
<dbReference type="PANTHER" id="PTHR21600:SF92">
    <property type="entry name" value="RIBOSOMAL LARGE SUBUNIT PSEUDOURIDINE SYNTHASE C"/>
    <property type="match status" value="1"/>
</dbReference>